<dbReference type="GO" id="GO:0008721">
    <property type="term" value="F:D-serine ammonia-lyase activity"/>
    <property type="evidence" value="ECO:0007669"/>
    <property type="project" value="UniProtKB-EC"/>
</dbReference>
<dbReference type="RefSeq" id="XP_009541104.1">
    <property type="nucleotide sequence ID" value="XM_009542809.1"/>
</dbReference>
<dbReference type="InterPro" id="IPR026956">
    <property type="entry name" value="D-ser_dehydrat-like_dom"/>
</dbReference>
<keyword evidence="5" id="KW-0479">Metal-binding</keyword>
<dbReference type="Gene3D" id="3.20.20.10">
    <property type="entry name" value="Alanine racemase"/>
    <property type="match status" value="1"/>
</dbReference>
<proteinExistence type="inferred from homology"/>
<dbReference type="FunCoup" id="W4KQ34">
    <property type="interactions" value="29"/>
</dbReference>
<dbReference type="EC" id="4.3.1.18" evidence="11"/>
<keyword evidence="4" id="KW-0216">Detoxification</keyword>
<dbReference type="InterPro" id="IPR029066">
    <property type="entry name" value="PLP-binding_barrel"/>
</dbReference>
<evidence type="ECO:0000259" key="14">
    <source>
        <dbReference type="SMART" id="SM01119"/>
    </source>
</evidence>
<dbReference type="Gene3D" id="2.40.37.20">
    <property type="entry name" value="D-serine dehydratase-like domain"/>
    <property type="match status" value="1"/>
</dbReference>
<reference evidence="15 16" key="1">
    <citation type="journal article" date="2012" name="New Phytol.">
        <title>Insight into trade-off between wood decay and parasitism from the genome of a fungal forest pathogen.</title>
        <authorList>
            <person name="Olson A."/>
            <person name="Aerts A."/>
            <person name="Asiegbu F."/>
            <person name="Belbahri L."/>
            <person name="Bouzid O."/>
            <person name="Broberg A."/>
            <person name="Canback B."/>
            <person name="Coutinho P.M."/>
            <person name="Cullen D."/>
            <person name="Dalman K."/>
            <person name="Deflorio G."/>
            <person name="van Diepen L.T."/>
            <person name="Dunand C."/>
            <person name="Duplessis S."/>
            <person name="Durling M."/>
            <person name="Gonthier P."/>
            <person name="Grimwood J."/>
            <person name="Fossdal C.G."/>
            <person name="Hansson D."/>
            <person name="Henrissat B."/>
            <person name="Hietala A."/>
            <person name="Himmelstrand K."/>
            <person name="Hoffmeister D."/>
            <person name="Hogberg N."/>
            <person name="James T.Y."/>
            <person name="Karlsson M."/>
            <person name="Kohler A."/>
            <person name="Kues U."/>
            <person name="Lee Y.H."/>
            <person name="Lin Y.C."/>
            <person name="Lind M."/>
            <person name="Lindquist E."/>
            <person name="Lombard V."/>
            <person name="Lucas S."/>
            <person name="Lunden K."/>
            <person name="Morin E."/>
            <person name="Murat C."/>
            <person name="Park J."/>
            <person name="Raffaello T."/>
            <person name="Rouze P."/>
            <person name="Salamov A."/>
            <person name="Schmutz J."/>
            <person name="Solheim H."/>
            <person name="Stahlberg J."/>
            <person name="Velez H."/>
            <person name="de Vries R.P."/>
            <person name="Wiebenga A."/>
            <person name="Woodward S."/>
            <person name="Yakovlev I."/>
            <person name="Garbelotto M."/>
            <person name="Martin F."/>
            <person name="Grigoriev I.V."/>
            <person name="Stenlid J."/>
        </authorList>
    </citation>
    <scope>NUCLEOTIDE SEQUENCE [LARGE SCALE GENOMIC DNA]</scope>
    <source>
        <strain evidence="15 16">TC 32-1</strain>
    </source>
</reference>
<dbReference type="PANTHER" id="PTHR28004">
    <property type="entry name" value="ZGC:162816-RELATED"/>
    <property type="match status" value="1"/>
</dbReference>
<evidence type="ECO:0000256" key="7">
    <source>
        <dbReference type="ARBA" id="ARBA00022898"/>
    </source>
</evidence>
<comment type="catalytic activity">
    <reaction evidence="9">
        <text>D-serine = pyruvate + NH4(+)</text>
        <dbReference type="Rhea" id="RHEA:13977"/>
        <dbReference type="ChEBI" id="CHEBI:15361"/>
        <dbReference type="ChEBI" id="CHEBI:28938"/>
        <dbReference type="ChEBI" id="CHEBI:35247"/>
        <dbReference type="EC" id="4.3.1.18"/>
    </reaction>
    <physiologicalReaction direction="left-to-right" evidence="9">
        <dbReference type="Rhea" id="RHEA:13978"/>
    </physiologicalReaction>
</comment>
<dbReference type="EMBL" id="KI925454">
    <property type="protein sequence ID" value="ETW87171.1"/>
    <property type="molecule type" value="Genomic_DNA"/>
</dbReference>
<dbReference type="GO" id="GO:0046872">
    <property type="term" value="F:metal ion binding"/>
    <property type="evidence" value="ECO:0007669"/>
    <property type="project" value="UniProtKB-KW"/>
</dbReference>
<dbReference type="InterPro" id="IPR001608">
    <property type="entry name" value="Ala_racemase_N"/>
</dbReference>
<evidence type="ECO:0000313" key="16">
    <source>
        <dbReference type="Proteomes" id="UP000030671"/>
    </source>
</evidence>
<evidence type="ECO:0000256" key="9">
    <source>
        <dbReference type="ARBA" id="ARBA00051198"/>
    </source>
</evidence>
<dbReference type="KEGG" id="hir:HETIRDRAFT_306271"/>
<dbReference type="STRING" id="747525.W4KQ34"/>
<evidence type="ECO:0000256" key="11">
    <source>
        <dbReference type="ARBA" id="ARBA00066349"/>
    </source>
</evidence>
<feature type="domain" description="D-serine dehydratase-like" evidence="14">
    <location>
        <begin position="316"/>
        <end position="415"/>
    </location>
</feature>
<keyword evidence="7" id="KW-0663">Pyridoxal phosphate</keyword>
<dbReference type="SUPFAM" id="SSF51419">
    <property type="entry name" value="PLP-binding barrel"/>
    <property type="match status" value="1"/>
</dbReference>
<evidence type="ECO:0000256" key="3">
    <source>
        <dbReference type="ARBA" id="ARBA00005323"/>
    </source>
</evidence>
<dbReference type="HOGENOM" id="CLU_031639_0_0_1"/>
<dbReference type="AlphaFoldDB" id="W4KQ34"/>
<name>W4KQ34_HETIT</name>
<evidence type="ECO:0000256" key="2">
    <source>
        <dbReference type="ARBA" id="ARBA00001947"/>
    </source>
</evidence>
<keyword evidence="16" id="KW-1185">Reference proteome</keyword>
<evidence type="ECO:0000256" key="8">
    <source>
        <dbReference type="ARBA" id="ARBA00023239"/>
    </source>
</evidence>
<keyword evidence="6" id="KW-0862">Zinc</keyword>
<dbReference type="eggNOG" id="ENOG502QRZ0">
    <property type="taxonomic scope" value="Eukaryota"/>
</dbReference>
<sequence length="435" mass="46746">MTTLPTQTTTPHNFLELSSKDALAKEFVGKPLEALRTPAFVIDRAVFAKNCARMHANAEQWGASFRAHLKTHKTAEGTRLQLISSVAKTDAVVVSTMMEAWQVVKARLVADGTVKDILYGLPVAINKLKDLSELWDEVSPYGGVVRLLVDHPRQVEALEAFEGSRNIPRKWSVFVKVDGGQSRAGVSTTTPEFESLLTTLFASQAISVYGFYCHAGNAYASTSLTEASSFLSSEVEAVNKAAEIANSLISRSQGGGNREAFVLSVGSTPTAHSASAETRARLSSLLHGTLELHAGNYPMLDLQQLHTNLIDPQQIAQRVLATVISYYPRRGPNGSDEALCDAGAIAMSKDTGPSGGYGDVIGKSWQLGRVSQEHGILTRTTGSPGDVLDIGSVVQIIGQHACLIAAAYPWYYVVDSDLEGGGDEVVDVWVPMKGW</sequence>
<evidence type="ECO:0000256" key="6">
    <source>
        <dbReference type="ARBA" id="ARBA00022833"/>
    </source>
</evidence>
<comment type="similarity">
    <text evidence="3">Belongs to the DSD1 family.</text>
</comment>
<evidence type="ECO:0000313" key="15">
    <source>
        <dbReference type="EMBL" id="ETW87171.1"/>
    </source>
</evidence>
<dbReference type="Pfam" id="PF01168">
    <property type="entry name" value="Ala_racemase_N"/>
    <property type="match status" value="1"/>
</dbReference>
<comment type="cofactor">
    <cofactor evidence="1">
        <name>pyridoxal 5'-phosphate</name>
        <dbReference type="ChEBI" id="CHEBI:597326"/>
    </cofactor>
</comment>
<dbReference type="InParanoid" id="W4KQ34"/>
<evidence type="ECO:0000256" key="12">
    <source>
        <dbReference type="ARBA" id="ARBA00069616"/>
    </source>
</evidence>
<dbReference type="SMART" id="SM01119">
    <property type="entry name" value="D-ser_dehydrat"/>
    <property type="match status" value="1"/>
</dbReference>
<dbReference type="Proteomes" id="UP000030671">
    <property type="component" value="Unassembled WGS sequence"/>
</dbReference>
<dbReference type="GO" id="GO:0036088">
    <property type="term" value="P:D-serine catabolic process"/>
    <property type="evidence" value="ECO:0007669"/>
    <property type="project" value="TreeGrafter"/>
</dbReference>
<accession>W4KQ34</accession>
<dbReference type="PANTHER" id="PTHR28004:SF2">
    <property type="entry name" value="D-SERINE DEHYDRATASE"/>
    <property type="match status" value="1"/>
</dbReference>
<dbReference type="InterPro" id="IPR042208">
    <property type="entry name" value="D-ser_dehydrat-like_sf"/>
</dbReference>
<dbReference type="OrthoDB" id="20198at2759"/>
<comment type="cofactor">
    <cofactor evidence="2">
        <name>Zn(2+)</name>
        <dbReference type="ChEBI" id="CHEBI:29105"/>
    </cofactor>
</comment>
<dbReference type="FunFam" id="3.20.20.10:FF:000016">
    <property type="entry name" value="D-serine dehydratase"/>
    <property type="match status" value="1"/>
</dbReference>
<evidence type="ECO:0000256" key="13">
    <source>
        <dbReference type="ARBA" id="ARBA00075219"/>
    </source>
</evidence>
<dbReference type="Pfam" id="PF14031">
    <property type="entry name" value="D-ser_dehydrat"/>
    <property type="match status" value="1"/>
</dbReference>
<dbReference type="InterPro" id="IPR051466">
    <property type="entry name" value="D-amino_acid_metab_enzyme"/>
</dbReference>
<evidence type="ECO:0000256" key="5">
    <source>
        <dbReference type="ARBA" id="ARBA00022723"/>
    </source>
</evidence>
<evidence type="ECO:0000256" key="1">
    <source>
        <dbReference type="ARBA" id="ARBA00001933"/>
    </source>
</evidence>
<keyword evidence="8" id="KW-0456">Lyase</keyword>
<dbReference type="GeneID" id="20669394"/>
<gene>
    <name evidence="15" type="ORF">HETIRDRAFT_306271</name>
</gene>
<protein>
    <recommendedName>
        <fullName evidence="12">D-serine dehydratase</fullName>
        <ecNumber evidence="11">4.3.1.18</ecNumber>
    </recommendedName>
    <alternativeName>
        <fullName evidence="13">D-serine deaminase</fullName>
    </alternativeName>
</protein>
<evidence type="ECO:0000256" key="10">
    <source>
        <dbReference type="ARBA" id="ARBA00055764"/>
    </source>
</evidence>
<comment type="function">
    <text evidence="10">Catalyzes the conversion of D-serine to pyruvate and ammonia. May play a role in D-serine detoxification.</text>
</comment>
<dbReference type="GO" id="GO:0009636">
    <property type="term" value="P:response to toxic substance"/>
    <property type="evidence" value="ECO:0007669"/>
    <property type="project" value="UniProtKB-KW"/>
</dbReference>
<evidence type="ECO:0000256" key="4">
    <source>
        <dbReference type="ARBA" id="ARBA00022575"/>
    </source>
</evidence>
<organism evidence="15 16">
    <name type="scientific">Heterobasidion irregulare (strain TC 32-1)</name>
    <dbReference type="NCBI Taxonomy" id="747525"/>
    <lineage>
        <taxon>Eukaryota</taxon>
        <taxon>Fungi</taxon>
        <taxon>Dikarya</taxon>
        <taxon>Basidiomycota</taxon>
        <taxon>Agaricomycotina</taxon>
        <taxon>Agaricomycetes</taxon>
        <taxon>Russulales</taxon>
        <taxon>Bondarzewiaceae</taxon>
        <taxon>Heterobasidion</taxon>
        <taxon>Heterobasidion annosum species complex</taxon>
    </lineage>
</organism>